<evidence type="ECO:0000256" key="2">
    <source>
        <dbReference type="SAM" id="Phobius"/>
    </source>
</evidence>
<keyword evidence="4" id="KW-1185">Reference proteome</keyword>
<dbReference type="STRING" id="65499.SAMN04488000_10567"/>
<gene>
    <name evidence="3" type="ORF">SAMN04488000_10567</name>
</gene>
<protein>
    <submittedName>
        <fullName evidence="3">Uncharacterized protein</fullName>
    </submittedName>
</protein>
<feature type="transmembrane region" description="Helical" evidence="2">
    <location>
        <begin position="121"/>
        <end position="140"/>
    </location>
</feature>
<feature type="transmembrane region" description="Helical" evidence="2">
    <location>
        <begin position="183"/>
        <end position="200"/>
    </location>
</feature>
<feature type="compositionally biased region" description="Basic and acidic residues" evidence="1">
    <location>
        <begin position="1"/>
        <end position="12"/>
    </location>
</feature>
<keyword evidence="2" id="KW-0472">Membrane</keyword>
<feature type="region of interest" description="Disordered" evidence="1">
    <location>
        <begin position="1"/>
        <end position="116"/>
    </location>
</feature>
<evidence type="ECO:0000256" key="1">
    <source>
        <dbReference type="SAM" id="MobiDB-lite"/>
    </source>
</evidence>
<sequence>MRSLGGDDRDGGRVAGGGGASVGGDQGRDVGGGAGAGGVSAGSDVGGAGGGPSGVWSGGADPSGAQSGSADPSGARSGGADPSSARASGADPSGAQSGSADPTAVPAETPSRSTTTTTTTLVARFALGAAGTAIGAWGAWLLLPQVTLELLLWLGGGVVLHDFLIAPLVGLTGLLVRRPSIGIGLVVTGVLTLVAVPLLWREHSGPVNPGLHDRDYPTGVAVVLALVWAAVVLYEVAAHLQKRRRAHEDHRVAD</sequence>
<organism evidence="3 4">
    <name type="scientific">Lentzea albida</name>
    <dbReference type="NCBI Taxonomy" id="65499"/>
    <lineage>
        <taxon>Bacteria</taxon>
        <taxon>Bacillati</taxon>
        <taxon>Actinomycetota</taxon>
        <taxon>Actinomycetes</taxon>
        <taxon>Pseudonocardiales</taxon>
        <taxon>Pseudonocardiaceae</taxon>
        <taxon>Lentzea</taxon>
    </lineage>
</organism>
<evidence type="ECO:0000313" key="4">
    <source>
        <dbReference type="Proteomes" id="UP000199503"/>
    </source>
</evidence>
<feature type="transmembrane region" description="Helical" evidence="2">
    <location>
        <begin position="220"/>
        <end position="237"/>
    </location>
</feature>
<dbReference type="Proteomes" id="UP000199503">
    <property type="component" value="Unassembled WGS sequence"/>
</dbReference>
<evidence type="ECO:0000313" key="3">
    <source>
        <dbReference type="EMBL" id="SEQ91250.1"/>
    </source>
</evidence>
<dbReference type="AlphaFoldDB" id="A0A1H9JWR4"/>
<dbReference type="EMBL" id="FOFV01000005">
    <property type="protein sequence ID" value="SEQ91250.1"/>
    <property type="molecule type" value="Genomic_DNA"/>
</dbReference>
<feature type="transmembrane region" description="Helical" evidence="2">
    <location>
        <begin position="152"/>
        <end position="176"/>
    </location>
</feature>
<feature type="compositionally biased region" description="Gly residues" evidence="1">
    <location>
        <begin position="13"/>
        <end position="57"/>
    </location>
</feature>
<proteinExistence type="predicted"/>
<name>A0A1H9JWR4_9PSEU</name>
<keyword evidence="2" id="KW-1133">Transmembrane helix</keyword>
<reference evidence="4" key="1">
    <citation type="submission" date="2016-10" db="EMBL/GenBank/DDBJ databases">
        <authorList>
            <person name="Varghese N."/>
            <person name="Submissions S."/>
        </authorList>
    </citation>
    <scope>NUCLEOTIDE SEQUENCE [LARGE SCALE GENOMIC DNA]</scope>
    <source>
        <strain evidence="4">DSM 44437</strain>
    </source>
</reference>
<accession>A0A1H9JWR4</accession>
<keyword evidence="2" id="KW-0812">Transmembrane</keyword>